<feature type="compositionally biased region" description="Acidic residues" evidence="2">
    <location>
        <begin position="231"/>
        <end position="244"/>
    </location>
</feature>
<name>A0A1J4KCJ1_9EUKA</name>
<evidence type="ECO:0000313" key="4">
    <source>
        <dbReference type="Proteomes" id="UP000179807"/>
    </source>
</evidence>
<gene>
    <name evidence="3" type="ORF">TRFO_24451</name>
</gene>
<dbReference type="OrthoDB" id="10614738at2759"/>
<dbReference type="AlphaFoldDB" id="A0A1J4KCJ1"/>
<feature type="region of interest" description="Disordered" evidence="2">
    <location>
        <begin position="230"/>
        <end position="370"/>
    </location>
</feature>
<feature type="compositionally biased region" description="Acidic residues" evidence="2">
    <location>
        <begin position="282"/>
        <end position="292"/>
    </location>
</feature>
<keyword evidence="1" id="KW-0175">Coiled coil</keyword>
<feature type="coiled-coil region" evidence="1">
    <location>
        <begin position="101"/>
        <end position="128"/>
    </location>
</feature>
<reference evidence="3" key="1">
    <citation type="submission" date="2016-10" db="EMBL/GenBank/DDBJ databases">
        <authorList>
            <person name="Benchimol M."/>
            <person name="Almeida L.G."/>
            <person name="Vasconcelos A.T."/>
            <person name="Perreira-Neves A."/>
            <person name="Rosa I.A."/>
            <person name="Tasca T."/>
            <person name="Bogo M.R."/>
            <person name="de Souza W."/>
        </authorList>
    </citation>
    <scope>NUCLEOTIDE SEQUENCE [LARGE SCALE GENOMIC DNA]</scope>
    <source>
        <strain evidence="3">K</strain>
    </source>
</reference>
<dbReference type="RefSeq" id="XP_068360502.1">
    <property type="nucleotide sequence ID" value="XM_068503760.1"/>
</dbReference>
<keyword evidence="4" id="KW-1185">Reference proteome</keyword>
<feature type="compositionally biased region" description="Basic and acidic residues" evidence="2">
    <location>
        <begin position="298"/>
        <end position="319"/>
    </location>
</feature>
<feature type="compositionally biased region" description="Basic and acidic residues" evidence="2">
    <location>
        <begin position="258"/>
        <end position="281"/>
    </location>
</feature>
<feature type="coiled-coil region" evidence="1">
    <location>
        <begin position="47"/>
        <end position="74"/>
    </location>
</feature>
<evidence type="ECO:0000256" key="1">
    <source>
        <dbReference type="SAM" id="Coils"/>
    </source>
</evidence>
<organism evidence="3 4">
    <name type="scientific">Tritrichomonas foetus</name>
    <dbReference type="NCBI Taxonomy" id="1144522"/>
    <lineage>
        <taxon>Eukaryota</taxon>
        <taxon>Metamonada</taxon>
        <taxon>Parabasalia</taxon>
        <taxon>Tritrichomonadida</taxon>
        <taxon>Tritrichomonadidae</taxon>
        <taxon>Tritrichomonas</taxon>
    </lineage>
</organism>
<evidence type="ECO:0000256" key="2">
    <source>
        <dbReference type="SAM" id="MobiDB-lite"/>
    </source>
</evidence>
<evidence type="ECO:0000313" key="3">
    <source>
        <dbReference type="EMBL" id="OHT07366.1"/>
    </source>
</evidence>
<dbReference type="VEuPathDB" id="TrichDB:TRFO_24451"/>
<feature type="compositionally biased region" description="Basic and acidic residues" evidence="2">
    <location>
        <begin position="351"/>
        <end position="370"/>
    </location>
</feature>
<accession>A0A1J4KCJ1</accession>
<dbReference type="Proteomes" id="UP000179807">
    <property type="component" value="Unassembled WGS sequence"/>
</dbReference>
<proteinExistence type="predicted"/>
<dbReference type="GeneID" id="94838464"/>
<protein>
    <submittedName>
        <fullName evidence="3">Uncharacterized protein</fullName>
    </submittedName>
</protein>
<comment type="caution">
    <text evidence="3">The sequence shown here is derived from an EMBL/GenBank/DDBJ whole genome shotgun (WGS) entry which is preliminary data.</text>
</comment>
<sequence>MEADRKLLRAKIQRMKKTIQNRNTSIKKVLAQPQNEQSIQTASQSTIQQLREEKVSLENALEISQQELEELRKSDKLAMSDELKIEIPLFFQEKKRLDDQLANSKDIENVLAQELNRLQNQVSSINSNEMAVDEIQVDIDSLTEKLLAYRKSEMKLIAAKDLHKLHKNPASYDEVKSKLQKEIKDVKKEIEQSNQDIAEIQESEDQNMEYLNEIIQRQIQTIKKCLQKMDNEEEDADNDQDDTQEYQNDQNNEEYENMNEKNDNKARHNTEDERNPDSTPEKEDETESETISESESSNEIKQKEDTIENQAAKDQKTENDTPENDAAGSQENNENQEDDNKTQNNENQENNNKDEQENNNREEQNKEEND</sequence>
<dbReference type="EMBL" id="MLAK01000699">
    <property type="protein sequence ID" value="OHT07366.1"/>
    <property type="molecule type" value="Genomic_DNA"/>
</dbReference>